<evidence type="ECO:0000256" key="1">
    <source>
        <dbReference type="SAM" id="MobiDB-lite"/>
    </source>
</evidence>
<name>A0A5P2XGE8_STRST</name>
<evidence type="ECO:0000313" key="3">
    <source>
        <dbReference type="Proteomes" id="UP000326505"/>
    </source>
</evidence>
<evidence type="ECO:0008006" key="4">
    <source>
        <dbReference type="Google" id="ProtNLM"/>
    </source>
</evidence>
<proteinExistence type="predicted"/>
<protein>
    <recommendedName>
        <fullName evidence="4">LRV domain-containing protein</fullName>
    </recommendedName>
</protein>
<feature type="region of interest" description="Disordered" evidence="1">
    <location>
        <begin position="394"/>
        <end position="416"/>
    </location>
</feature>
<dbReference type="KEGG" id="sspb:CP982_39935"/>
<reference evidence="2 3" key="1">
    <citation type="submission" date="2017-09" db="EMBL/GenBank/DDBJ databases">
        <authorList>
            <person name="Lee N."/>
            <person name="Cho B.-K."/>
        </authorList>
    </citation>
    <scope>NUCLEOTIDE SEQUENCE [LARGE SCALE GENOMIC DNA]</scope>
    <source>
        <strain evidence="2 3">ATCC 27465</strain>
    </source>
</reference>
<dbReference type="Proteomes" id="UP000326505">
    <property type="component" value="Chromosome"/>
</dbReference>
<dbReference type="InterPro" id="IPR016024">
    <property type="entry name" value="ARM-type_fold"/>
</dbReference>
<organism evidence="2 3">
    <name type="scientific">Streptomyces spectabilis</name>
    <dbReference type="NCBI Taxonomy" id="68270"/>
    <lineage>
        <taxon>Bacteria</taxon>
        <taxon>Bacillati</taxon>
        <taxon>Actinomycetota</taxon>
        <taxon>Actinomycetes</taxon>
        <taxon>Kitasatosporales</taxon>
        <taxon>Streptomycetaceae</taxon>
        <taxon>Streptomyces</taxon>
    </lineage>
</organism>
<dbReference type="InterPro" id="IPR011989">
    <property type="entry name" value="ARM-like"/>
</dbReference>
<gene>
    <name evidence="2" type="ORF">CP982_39935</name>
</gene>
<accession>A0A5P2XGE8</accession>
<dbReference type="Gene3D" id="1.25.10.10">
    <property type="entry name" value="Leucine-rich Repeat Variant"/>
    <property type="match status" value="1"/>
</dbReference>
<dbReference type="EMBL" id="CP023690">
    <property type="protein sequence ID" value="QEV64107.1"/>
    <property type="molecule type" value="Genomic_DNA"/>
</dbReference>
<dbReference type="AlphaFoldDB" id="A0A5P2XGE8"/>
<dbReference type="SUPFAM" id="SSF48371">
    <property type="entry name" value="ARM repeat"/>
    <property type="match status" value="1"/>
</dbReference>
<dbReference type="OrthoDB" id="3699606at2"/>
<evidence type="ECO:0000313" key="2">
    <source>
        <dbReference type="EMBL" id="QEV64107.1"/>
    </source>
</evidence>
<sequence>MAAPQSDHRRQAAENPSADVDALVPLARDAEPRVRFVYALVADDFGRRVPDGVADILARDSEAKIRRTAARWDLPMPVRMRLVQDEDAAVRASALTAELWPLLPAAVREALLADPEPLVRDAVAALFPGEPEPEPRPAPDVRVQDPDPAVRRAAAQDPEVPTALALRLAEDPDDSVRLSLSMREDLTEEQRSAIAYVVPHGYHVPPRWIEERGHEPDVARRAAASGHVLLRRSIARQPQLPADVVDRLAADEDFFVKLTLCESCREAPHALVLEMYAHWHGLKWAFLRNHPNFARPGLARFADHPNPRLRHAALDDPEAGPELLLRLIDDPDVGRWVLRDPRLPREELHRRLGVPGSARDAAANPALPPATMHRLLDLAGVAGCRASAGGGVEDAVDQDLQGPGVAVAGGEERLPQ</sequence>